<protein>
    <recommendedName>
        <fullName evidence="4">DUF4192 domain-containing protein</fullName>
    </recommendedName>
</protein>
<evidence type="ECO:0000313" key="2">
    <source>
        <dbReference type="EMBL" id="SCX15568.1"/>
    </source>
</evidence>
<name>A0A1G4W2F2_9MYCO</name>
<sequence length="344" mass="36410">MTTQPRLTDLDRPAALIAALPAVLGFVPVHSLVLVTVDRGDIGPVLRVDLSAALTAGTEHFASVVASSCPDAAIAVIVDENMPDCSACAGDHLELADRLAESLDGHAITLLAALVVDRVTPGGRWRCADGCGAGGVIDDPESSPMAAAAVLEGRRLYGRREELEQVVDIVDLDRCDRLTEQIARRATGDPTPAAEAVRLALRMAEQVGAGTDPDDAEVAALACALTDPRVRDTLYALAVGERAAEAESLWTRLARILPQPWRTEALVLVAFSAYVRGDGPLAGISLEAALKCQATHRMAGMLDQALQSGMHPRQIRELALTGYRTAAQLGVQLPPRRAFGQRGR</sequence>
<reference evidence="3" key="1">
    <citation type="submission" date="2016-10" db="EMBL/GenBank/DDBJ databases">
        <authorList>
            <person name="Varghese N."/>
            <person name="Submissions S."/>
        </authorList>
    </citation>
    <scope>NUCLEOTIDE SEQUENCE [LARGE SCALE GENOMIC DNA]</scope>
    <source>
        <strain evidence="3">UNC267MFSha1.1M11</strain>
    </source>
</reference>
<dbReference type="Proteomes" id="UP000199707">
    <property type="component" value="Unassembled WGS sequence"/>
</dbReference>
<evidence type="ECO:0000256" key="1">
    <source>
        <dbReference type="SAM" id="Phobius"/>
    </source>
</evidence>
<gene>
    <name evidence="2" type="ORF">SAMN02799620_02098</name>
</gene>
<dbReference type="AlphaFoldDB" id="A0A1G4W2F2"/>
<dbReference type="Pfam" id="PF13830">
    <property type="entry name" value="DUF4192"/>
    <property type="match status" value="1"/>
</dbReference>
<keyword evidence="1" id="KW-0472">Membrane</keyword>
<dbReference type="RefSeq" id="WP_090357230.1">
    <property type="nucleotide sequence ID" value="NZ_FMUB01000004.1"/>
</dbReference>
<accession>A0A1G4W2F2</accession>
<proteinExistence type="predicted"/>
<keyword evidence="1" id="KW-0812">Transmembrane</keyword>
<dbReference type="InterPro" id="IPR025447">
    <property type="entry name" value="DUF4192"/>
</dbReference>
<evidence type="ECO:0000313" key="3">
    <source>
        <dbReference type="Proteomes" id="UP000199707"/>
    </source>
</evidence>
<evidence type="ECO:0008006" key="4">
    <source>
        <dbReference type="Google" id="ProtNLM"/>
    </source>
</evidence>
<dbReference type="EMBL" id="FMUB01000004">
    <property type="protein sequence ID" value="SCX15568.1"/>
    <property type="molecule type" value="Genomic_DNA"/>
</dbReference>
<keyword evidence="1" id="KW-1133">Transmembrane helix</keyword>
<organism evidence="2 3">
    <name type="scientific">Mycolicibacterium fluoranthenivorans</name>
    <dbReference type="NCBI Taxonomy" id="258505"/>
    <lineage>
        <taxon>Bacteria</taxon>
        <taxon>Bacillati</taxon>
        <taxon>Actinomycetota</taxon>
        <taxon>Actinomycetes</taxon>
        <taxon>Mycobacteriales</taxon>
        <taxon>Mycobacteriaceae</taxon>
        <taxon>Mycolicibacterium</taxon>
    </lineage>
</organism>
<dbReference type="STRING" id="1502745.SAMN02799620_02098"/>
<feature type="transmembrane region" description="Helical" evidence="1">
    <location>
        <begin position="15"/>
        <end position="37"/>
    </location>
</feature>